<evidence type="ECO:0000313" key="4">
    <source>
        <dbReference type="EMBL" id="QPB83108.1"/>
    </source>
</evidence>
<dbReference type="PROSITE" id="PS01320">
    <property type="entry name" value="UPF0067"/>
    <property type="match status" value="1"/>
</dbReference>
<dbReference type="EMBL" id="LFZX01000008">
    <property type="protein sequence ID" value="KNC68885.1"/>
    <property type="molecule type" value="Genomic_DNA"/>
</dbReference>
<dbReference type="Proteomes" id="UP000305729">
    <property type="component" value="Chromosome 1"/>
</dbReference>
<comment type="similarity">
    <text evidence="1">Belongs to the free Met sulfoxide reductase family.</text>
</comment>
<dbReference type="Gene3D" id="3.30.450.40">
    <property type="match status" value="1"/>
</dbReference>
<organism evidence="3 5">
    <name type="scientific">Pseudoalteromonas rubra</name>
    <dbReference type="NCBI Taxonomy" id="43658"/>
    <lineage>
        <taxon>Bacteria</taxon>
        <taxon>Pseudomonadati</taxon>
        <taxon>Pseudomonadota</taxon>
        <taxon>Gammaproteobacteria</taxon>
        <taxon>Alteromonadales</taxon>
        <taxon>Pseudoalteromonadaceae</taxon>
        <taxon>Pseudoalteromonas</taxon>
    </lineage>
</organism>
<dbReference type="InterPro" id="IPR003018">
    <property type="entry name" value="GAF"/>
</dbReference>
<dbReference type="GeneID" id="61357911"/>
<dbReference type="AlphaFoldDB" id="A0A0L0EWR9"/>
<protein>
    <submittedName>
        <fullName evidence="3">GAF domain-containing protein</fullName>
    </submittedName>
</protein>
<gene>
    <name evidence="3" type="ORF">AC626_02120</name>
    <name evidence="4" type="ORF">CWC22_008965</name>
</gene>
<dbReference type="OrthoDB" id="9796252at2"/>
<evidence type="ECO:0000313" key="5">
    <source>
        <dbReference type="Proteomes" id="UP000036850"/>
    </source>
</evidence>
<dbReference type="GO" id="GO:0033745">
    <property type="term" value="F:L-methionine-(R)-S-oxide reductase activity"/>
    <property type="evidence" value="ECO:0007669"/>
    <property type="project" value="TreeGrafter"/>
</dbReference>
<reference evidence="3" key="2">
    <citation type="submission" date="2015-07" db="EMBL/GenBank/DDBJ databases">
        <title>MeaNS - Measles Nucleotide Surveillance Program.</title>
        <authorList>
            <person name="Tran T."/>
            <person name="Druce J."/>
        </authorList>
    </citation>
    <scope>NUCLEOTIDE SEQUENCE</scope>
    <source>
        <strain evidence="3">OCN096</strain>
    </source>
</reference>
<dbReference type="InterPro" id="IPR000614">
    <property type="entry name" value="FRMsr_CS"/>
</dbReference>
<reference evidence="5" key="1">
    <citation type="submission" date="2015-07" db="EMBL/GenBank/DDBJ databases">
        <title>Draft genome sequence of a Pseudoalteromonas rubra strain, OCN096, isolated from Kaneohe Bay, Oahu, Hawaii.</title>
        <authorList>
            <person name="Beurmann S."/>
            <person name="Ushijima B."/>
            <person name="Belcaid M."/>
            <person name="Callahan S.M."/>
            <person name="Aeby G.S."/>
        </authorList>
    </citation>
    <scope>NUCLEOTIDE SEQUENCE [LARGE SCALE GENOMIC DNA]</scope>
    <source>
        <strain evidence="5">OCN096</strain>
    </source>
</reference>
<name>A0A0L0EWR9_9GAMM</name>
<dbReference type="PATRIC" id="fig|43658.6.peg.5173"/>
<evidence type="ECO:0000313" key="6">
    <source>
        <dbReference type="Proteomes" id="UP000305729"/>
    </source>
</evidence>
<sequence length="152" mass="16489">MQKKKFYDTLSLQAQALIGDEHNYIANMANLSALLFTSMEDINWAGFYLLDGTDELVLGPFQGNPACIRIPLGKGVCGTAAAELTTQLVEDVHSFDGHIACDAASNSEIVIPVMRNGELFAVLDIDSPSLARFDDEDKMGLEALVKCFEGTL</sequence>
<dbReference type="PANTHER" id="PTHR21021">
    <property type="entry name" value="GAF/PUTATIVE CYTOSKELETAL PROTEIN"/>
    <property type="match status" value="1"/>
</dbReference>
<accession>A0A0L0EWR9</accession>
<dbReference type="InterPro" id="IPR051330">
    <property type="entry name" value="Phosphatase_reg/MetRdx"/>
</dbReference>
<evidence type="ECO:0000256" key="1">
    <source>
        <dbReference type="ARBA" id="ARBA00038454"/>
    </source>
</evidence>
<dbReference type="FunFam" id="3.30.450.40:FF:000008">
    <property type="entry name" value="GAF domain-containing proteins"/>
    <property type="match status" value="1"/>
</dbReference>
<dbReference type="Proteomes" id="UP000036850">
    <property type="component" value="Unassembled WGS sequence"/>
</dbReference>
<dbReference type="RefSeq" id="WP_040644932.1">
    <property type="nucleotide sequence ID" value="NZ_AHCD03000035.1"/>
</dbReference>
<feature type="domain" description="GAF" evidence="2">
    <location>
        <begin position="40"/>
        <end position="144"/>
    </location>
</feature>
<dbReference type="SUPFAM" id="SSF55781">
    <property type="entry name" value="GAF domain-like"/>
    <property type="match status" value="1"/>
</dbReference>
<dbReference type="InterPro" id="IPR029016">
    <property type="entry name" value="GAF-like_dom_sf"/>
</dbReference>
<dbReference type="PANTHER" id="PTHR21021:SF15">
    <property type="entry name" value="FREE METHIONINE-R-SULFOXIDE REDUCTASE"/>
    <property type="match status" value="1"/>
</dbReference>
<reference evidence="4 6" key="3">
    <citation type="submission" date="2019-10" db="EMBL/GenBank/DDBJ databases">
        <title>Pseudoalteromonas rubra S4059.</title>
        <authorList>
            <person name="Paulsen S."/>
            <person name="Wang X."/>
        </authorList>
    </citation>
    <scope>NUCLEOTIDE SEQUENCE [LARGE SCALE GENOMIC DNA]</scope>
    <source>
        <strain evidence="4 6">S4059</strain>
    </source>
</reference>
<dbReference type="GO" id="GO:0005829">
    <property type="term" value="C:cytosol"/>
    <property type="evidence" value="ECO:0007669"/>
    <property type="project" value="TreeGrafter"/>
</dbReference>
<dbReference type="EMBL" id="CP045429">
    <property type="protein sequence ID" value="QPB83108.1"/>
    <property type="molecule type" value="Genomic_DNA"/>
</dbReference>
<dbReference type="Pfam" id="PF13185">
    <property type="entry name" value="GAF_2"/>
    <property type="match status" value="1"/>
</dbReference>
<dbReference type="STRING" id="43658.AT705_01870"/>
<evidence type="ECO:0000259" key="2">
    <source>
        <dbReference type="Pfam" id="PF13185"/>
    </source>
</evidence>
<proteinExistence type="inferred from homology"/>
<evidence type="ECO:0000313" key="3">
    <source>
        <dbReference type="EMBL" id="KNC68885.1"/>
    </source>
</evidence>